<evidence type="ECO:0000256" key="3">
    <source>
        <dbReference type="ARBA" id="ARBA00022555"/>
    </source>
</evidence>
<dbReference type="InterPro" id="IPR018164">
    <property type="entry name" value="Ala-tRNA-synth_IIc_N"/>
</dbReference>
<dbReference type="PATRIC" id="fig|1618549.4.peg.837"/>
<evidence type="ECO:0000256" key="5">
    <source>
        <dbReference type="ARBA" id="ARBA00022741"/>
    </source>
</evidence>
<dbReference type="InterPro" id="IPR018165">
    <property type="entry name" value="Ala-tRNA-synth_IIc_core"/>
</dbReference>
<dbReference type="SUPFAM" id="SSF101353">
    <property type="entry name" value="Putative anticodon-binding domain of alanyl-tRNA synthetase (AlaRS)"/>
    <property type="match status" value="1"/>
</dbReference>
<dbReference type="Proteomes" id="UP000034325">
    <property type="component" value="Unassembled WGS sequence"/>
</dbReference>
<dbReference type="AlphaFoldDB" id="A0A0G0PHX1"/>
<keyword evidence="8" id="KW-0648">Protein biosynthesis</keyword>
<comment type="caution">
    <text evidence="11">The sequence shown here is derived from an EMBL/GenBank/DDBJ whole genome shotgun (WGS) entry which is preliminary data.</text>
</comment>
<keyword evidence="3" id="KW-0820">tRNA-binding</keyword>
<dbReference type="InterPro" id="IPR018163">
    <property type="entry name" value="Thr/Ala-tRNA-synth_IIc_edit"/>
</dbReference>
<dbReference type="InterPro" id="IPR045864">
    <property type="entry name" value="aa-tRNA-synth_II/BPL/LPL"/>
</dbReference>
<dbReference type="GO" id="GO:0004813">
    <property type="term" value="F:alanine-tRNA ligase activity"/>
    <property type="evidence" value="ECO:0007669"/>
    <property type="project" value="UniProtKB-EC"/>
</dbReference>
<accession>A0A0G0PHX1</accession>
<dbReference type="InterPro" id="IPR050058">
    <property type="entry name" value="Ala-tRNA_ligase"/>
</dbReference>
<dbReference type="SUPFAM" id="SSF55681">
    <property type="entry name" value="Class II aaRS and biotin synthetases"/>
    <property type="match status" value="1"/>
</dbReference>
<evidence type="ECO:0000313" key="11">
    <source>
        <dbReference type="EMBL" id="KKQ97684.1"/>
    </source>
</evidence>
<dbReference type="GO" id="GO:0005524">
    <property type="term" value="F:ATP binding"/>
    <property type="evidence" value="ECO:0007669"/>
    <property type="project" value="UniProtKB-KW"/>
</dbReference>
<dbReference type="CDD" id="cd00673">
    <property type="entry name" value="AlaRS_core"/>
    <property type="match status" value="1"/>
</dbReference>
<keyword evidence="7" id="KW-0694">RNA-binding</keyword>
<dbReference type="Pfam" id="PF01411">
    <property type="entry name" value="tRNA-synt_2c"/>
    <property type="match status" value="1"/>
</dbReference>
<evidence type="ECO:0000256" key="8">
    <source>
        <dbReference type="ARBA" id="ARBA00022917"/>
    </source>
</evidence>
<dbReference type="GO" id="GO:0006419">
    <property type="term" value="P:alanyl-tRNA aminoacylation"/>
    <property type="evidence" value="ECO:0007669"/>
    <property type="project" value="InterPro"/>
</dbReference>
<dbReference type="GO" id="GO:0000049">
    <property type="term" value="F:tRNA binding"/>
    <property type="evidence" value="ECO:0007669"/>
    <property type="project" value="UniProtKB-KW"/>
</dbReference>
<dbReference type="Pfam" id="PF07973">
    <property type="entry name" value="tRNA_SAD"/>
    <property type="match status" value="1"/>
</dbReference>
<keyword evidence="9 11" id="KW-0030">Aminoacyl-tRNA synthetase</keyword>
<name>A0A0G0PHX1_9BACT</name>
<dbReference type="Gene3D" id="3.30.980.10">
    <property type="entry name" value="Threonyl-trna Synthetase, Chain A, domain 2"/>
    <property type="match status" value="1"/>
</dbReference>
<dbReference type="PROSITE" id="PS50860">
    <property type="entry name" value="AA_TRNA_LIGASE_II_ALA"/>
    <property type="match status" value="1"/>
</dbReference>
<reference evidence="11 12" key="1">
    <citation type="journal article" date="2015" name="Nature">
        <title>rRNA introns, odd ribosomes, and small enigmatic genomes across a large radiation of phyla.</title>
        <authorList>
            <person name="Brown C.T."/>
            <person name="Hug L.A."/>
            <person name="Thomas B.C."/>
            <person name="Sharon I."/>
            <person name="Castelle C.J."/>
            <person name="Singh A."/>
            <person name="Wilkins M.J."/>
            <person name="Williams K.H."/>
            <person name="Banfield J.F."/>
        </authorList>
    </citation>
    <scope>NUCLEOTIDE SEQUENCE [LARGE SCALE GENOMIC DNA]</scope>
</reference>
<feature type="domain" description="Alanyl-transfer RNA synthetases family profile" evidence="10">
    <location>
        <begin position="1"/>
        <end position="617"/>
    </location>
</feature>
<evidence type="ECO:0000256" key="4">
    <source>
        <dbReference type="ARBA" id="ARBA00022598"/>
    </source>
</evidence>
<evidence type="ECO:0000256" key="6">
    <source>
        <dbReference type="ARBA" id="ARBA00022840"/>
    </source>
</evidence>
<dbReference type="PANTHER" id="PTHR11777:SF9">
    <property type="entry name" value="ALANINE--TRNA LIGASE, CYTOPLASMIC"/>
    <property type="match status" value="1"/>
</dbReference>
<dbReference type="Gene3D" id="3.30.930.10">
    <property type="entry name" value="Bira Bifunctional Protein, Domain 2"/>
    <property type="match status" value="1"/>
</dbReference>
<evidence type="ECO:0000259" key="10">
    <source>
        <dbReference type="PROSITE" id="PS50860"/>
    </source>
</evidence>
<proteinExistence type="inferred from homology"/>
<keyword evidence="5" id="KW-0547">Nucleotide-binding</keyword>
<evidence type="ECO:0000256" key="2">
    <source>
        <dbReference type="ARBA" id="ARBA00013168"/>
    </source>
</evidence>
<dbReference type="FunFam" id="3.30.980.10:FF:000004">
    <property type="entry name" value="Alanine--tRNA ligase, cytoplasmic"/>
    <property type="match status" value="1"/>
</dbReference>
<keyword evidence="6" id="KW-0067">ATP-binding</keyword>
<dbReference type="SMART" id="SM00863">
    <property type="entry name" value="tRNA_SAD"/>
    <property type="match status" value="1"/>
</dbReference>
<dbReference type="GO" id="GO:0002161">
    <property type="term" value="F:aminoacyl-tRNA deacylase activity"/>
    <property type="evidence" value="ECO:0007669"/>
    <property type="project" value="TreeGrafter"/>
</dbReference>
<organism evidence="11 12">
    <name type="scientific">Candidatus Woesebacteria bacterium GW2011_GWA1_39_12</name>
    <dbReference type="NCBI Taxonomy" id="1618549"/>
    <lineage>
        <taxon>Bacteria</taxon>
        <taxon>Candidatus Woeseibacteriota</taxon>
    </lineage>
</organism>
<protein>
    <recommendedName>
        <fullName evidence="2">alanine--tRNA ligase</fullName>
        <ecNumber evidence="2">6.1.1.7</ecNumber>
    </recommendedName>
</protein>
<dbReference type="InterPro" id="IPR012947">
    <property type="entry name" value="tRNA_SAD"/>
</dbReference>
<dbReference type="SUPFAM" id="SSF55186">
    <property type="entry name" value="ThrRS/AlaRS common domain"/>
    <property type="match status" value="1"/>
</dbReference>
<gene>
    <name evidence="11" type="ORF">UT23_C0009G0013</name>
</gene>
<sequence length="617" mass="70081">MTSKEVREKYINFFKSAPRNHVEIPPAPLVLENDPTTLFTSSGMQPLVPYLMGESHPTGSKRLVDSQPSLRAHGLTSDDTEEVGDNRHMTFFEMLGNWSLGDYFKKEQLPWIFEFFTKELGLDPRKLYVSAFEGNEFVPKDEESIKIWKEIFSKAGIEAKEEERIFTYSDKKNWWSMTGTPEQMPIGQIGGPDSEIFYDFGEELKIHENSPFSKEECHPNCDCGRFLEVGNSVFIQYKKVGENKFEELPQKNVDFGGGLERLTAAANRDPDVFNTDLFADEIKAIEEVSGKSYLEANNKSQMRVISDHIKSATFLVNAGVLPSNKEKGYVLRRFLRRAAIKMRKLTGEFKSDDFSGICNAVVATYDGLYLSLDKVGEIQKVISEEMGKFNTTLERGLKETEKIQEINAKKAFDLYQSYGFPLEITKEIFAEKGQTINLEEYKKEFAKHQELSRTTSAGVFKGGLADHSSEVIKLHTATHLLLASLRKILGEQVVQKGQNITKERSRFDFPNPEKLTDEQLKKVENMINDIIDKDLSVNFKVMPKDKAEKTGAIHAFNEKYADTVKVYYVGNTLETAFSKEFCGGPHVTHTSEIGRVRIKKQEKIGSGLIRIYAVVEK</sequence>
<evidence type="ECO:0000313" key="12">
    <source>
        <dbReference type="Proteomes" id="UP000034325"/>
    </source>
</evidence>
<evidence type="ECO:0000256" key="7">
    <source>
        <dbReference type="ARBA" id="ARBA00022884"/>
    </source>
</evidence>
<dbReference type="PRINTS" id="PR00980">
    <property type="entry name" value="TRNASYNTHALA"/>
</dbReference>
<dbReference type="NCBIfam" id="NF002436">
    <property type="entry name" value="PRK01584.1"/>
    <property type="match status" value="1"/>
</dbReference>
<dbReference type="EMBL" id="LBWA01000009">
    <property type="protein sequence ID" value="KKQ97684.1"/>
    <property type="molecule type" value="Genomic_DNA"/>
</dbReference>
<dbReference type="InterPro" id="IPR018162">
    <property type="entry name" value="Ala-tRNA-ligase_IIc_anticod-bd"/>
</dbReference>
<dbReference type="InterPro" id="IPR002318">
    <property type="entry name" value="Ala-tRNA-lgiase_IIc"/>
</dbReference>
<evidence type="ECO:0000256" key="9">
    <source>
        <dbReference type="ARBA" id="ARBA00023146"/>
    </source>
</evidence>
<keyword evidence="4" id="KW-0436">Ligase</keyword>
<evidence type="ECO:0000256" key="1">
    <source>
        <dbReference type="ARBA" id="ARBA00008226"/>
    </source>
</evidence>
<dbReference type="EC" id="6.1.1.7" evidence="2"/>
<comment type="similarity">
    <text evidence="1">Belongs to the class-II aminoacyl-tRNA synthetase family.</text>
</comment>
<dbReference type="GO" id="GO:0005737">
    <property type="term" value="C:cytoplasm"/>
    <property type="evidence" value="ECO:0007669"/>
    <property type="project" value="InterPro"/>
</dbReference>
<dbReference type="PANTHER" id="PTHR11777">
    <property type="entry name" value="ALANYL-TRNA SYNTHETASE"/>
    <property type="match status" value="1"/>
</dbReference>
<dbReference type="Gene3D" id="3.30.54.20">
    <property type="match status" value="1"/>
</dbReference>